<dbReference type="InterPro" id="IPR049492">
    <property type="entry name" value="BD-FAE-like_dom"/>
</dbReference>
<feature type="domain" description="BD-FAE-like" evidence="3">
    <location>
        <begin position="58"/>
        <end position="190"/>
    </location>
</feature>
<comment type="caution">
    <text evidence="4">The sequence shown here is derived from an EMBL/GenBank/DDBJ whole genome shotgun (WGS) entry which is preliminary data.</text>
</comment>
<evidence type="ECO:0000256" key="2">
    <source>
        <dbReference type="SAM" id="SignalP"/>
    </source>
</evidence>
<dbReference type="Pfam" id="PF20434">
    <property type="entry name" value="BD-FAE"/>
    <property type="match status" value="1"/>
</dbReference>
<gene>
    <name evidence="4" type="ORF">E6H04_05705</name>
</gene>
<dbReference type="GO" id="GO:0016787">
    <property type="term" value="F:hydrolase activity"/>
    <property type="evidence" value="ECO:0007669"/>
    <property type="project" value="UniProtKB-KW"/>
</dbReference>
<organism evidence="4 5">
    <name type="scientific">Candidatus Segetimicrobium genomatis</name>
    <dbReference type="NCBI Taxonomy" id="2569760"/>
    <lineage>
        <taxon>Bacteria</taxon>
        <taxon>Bacillati</taxon>
        <taxon>Candidatus Sysuimicrobiota</taxon>
        <taxon>Candidatus Sysuimicrobiia</taxon>
        <taxon>Candidatus Sysuimicrobiales</taxon>
        <taxon>Candidatus Segetimicrobiaceae</taxon>
        <taxon>Candidatus Segetimicrobium</taxon>
    </lineage>
</organism>
<reference evidence="4 5" key="1">
    <citation type="journal article" date="2019" name="Nat. Microbiol.">
        <title>Mediterranean grassland soil C-N compound turnover is dependent on rainfall and depth, and is mediated by genomically divergent microorganisms.</title>
        <authorList>
            <person name="Diamond S."/>
            <person name="Andeer P.F."/>
            <person name="Li Z."/>
            <person name="Crits-Christoph A."/>
            <person name="Burstein D."/>
            <person name="Anantharaman K."/>
            <person name="Lane K.R."/>
            <person name="Thomas B.C."/>
            <person name="Pan C."/>
            <person name="Northen T.R."/>
            <person name="Banfield J.F."/>
        </authorList>
    </citation>
    <scope>NUCLEOTIDE SEQUENCE [LARGE SCALE GENOMIC DNA]</scope>
    <source>
        <strain evidence="4">NP_7</strain>
    </source>
</reference>
<accession>A0A537JEP3</accession>
<evidence type="ECO:0000313" key="5">
    <source>
        <dbReference type="Proteomes" id="UP000320048"/>
    </source>
</evidence>
<dbReference type="SUPFAM" id="SSF53474">
    <property type="entry name" value="alpha/beta-Hydrolases"/>
    <property type="match status" value="1"/>
</dbReference>
<dbReference type="InterPro" id="IPR029058">
    <property type="entry name" value="AB_hydrolase_fold"/>
</dbReference>
<dbReference type="InterPro" id="IPR050300">
    <property type="entry name" value="GDXG_lipolytic_enzyme"/>
</dbReference>
<dbReference type="Gene3D" id="3.40.50.1820">
    <property type="entry name" value="alpha/beta hydrolase"/>
    <property type="match status" value="1"/>
</dbReference>
<feature type="chain" id="PRO_5021815871" evidence="2">
    <location>
        <begin position="23"/>
        <end position="272"/>
    </location>
</feature>
<proteinExistence type="predicted"/>
<feature type="signal peptide" evidence="2">
    <location>
        <begin position="1"/>
        <end position="22"/>
    </location>
</feature>
<evidence type="ECO:0000313" key="4">
    <source>
        <dbReference type="EMBL" id="TMI81989.1"/>
    </source>
</evidence>
<evidence type="ECO:0000256" key="1">
    <source>
        <dbReference type="ARBA" id="ARBA00022801"/>
    </source>
</evidence>
<dbReference type="AlphaFoldDB" id="A0A537JEP3"/>
<evidence type="ECO:0000259" key="3">
    <source>
        <dbReference type="Pfam" id="PF20434"/>
    </source>
</evidence>
<dbReference type="Proteomes" id="UP000320048">
    <property type="component" value="Unassembled WGS sequence"/>
</dbReference>
<dbReference type="EMBL" id="VBAO01000147">
    <property type="protein sequence ID" value="TMI81989.1"/>
    <property type="molecule type" value="Genomic_DNA"/>
</dbReference>
<keyword evidence="2" id="KW-0732">Signal</keyword>
<name>A0A537JEP3_9BACT</name>
<sequence length="272" mass="29917">MRVLLTTLALAIALAASGTVSAQPVGSPAILLSTQNYNLWIYDVQYRRAGADSWLVRIYEPQGTGPFPLLLDVHGGVWGKLDRALNEVIDQALAAGGIVVAAIDFRQAPRDPYPASVADINYATRWLKVHARDFNADPQTIGGLGMSSGGHLVMLSAMRPRDPRYVALPLTAASRVDATLGYVIALYPILDPYARYLFAQQTGRDDLIKGHNAYFQTPQAMQEGNPTLILSRGEKVEHPPTLVLRNGSPPPTAQRVVRWRWPPSRMRRMGLR</sequence>
<keyword evidence="1 4" id="KW-0378">Hydrolase</keyword>
<dbReference type="PANTHER" id="PTHR48081">
    <property type="entry name" value="AB HYDROLASE SUPERFAMILY PROTEIN C4A8.06C"/>
    <property type="match status" value="1"/>
</dbReference>
<protein>
    <submittedName>
        <fullName evidence="4">Alpha/beta hydrolase</fullName>
    </submittedName>
</protein>